<dbReference type="OrthoDB" id="9798415at2"/>
<keyword evidence="5 8" id="KW-0812">Transmembrane</keyword>
<name>A0A4Y4CNG0_ZOORA</name>
<dbReference type="PANTHER" id="PTHR32063">
    <property type="match status" value="1"/>
</dbReference>
<dbReference type="Proteomes" id="UP000318422">
    <property type="component" value="Unassembled WGS sequence"/>
</dbReference>
<evidence type="ECO:0000313" key="9">
    <source>
        <dbReference type="EMBL" id="GEC94491.1"/>
    </source>
</evidence>
<keyword evidence="6 8" id="KW-1133">Transmembrane helix</keyword>
<reference evidence="9 10" key="1">
    <citation type="submission" date="2019-06" db="EMBL/GenBank/DDBJ databases">
        <title>Whole genome shotgun sequence of Zoogloea ramigera NBRC 15342.</title>
        <authorList>
            <person name="Hosoyama A."/>
            <person name="Uohara A."/>
            <person name="Ohji S."/>
            <person name="Ichikawa N."/>
        </authorList>
    </citation>
    <scope>NUCLEOTIDE SEQUENCE [LARGE SCALE GENOMIC DNA]</scope>
    <source>
        <strain evidence="9 10">NBRC 15342</strain>
    </source>
</reference>
<dbReference type="NCBIfam" id="TIGR00914">
    <property type="entry name" value="2A0601"/>
    <property type="match status" value="1"/>
</dbReference>
<dbReference type="GO" id="GO:0008324">
    <property type="term" value="F:monoatomic cation transmembrane transporter activity"/>
    <property type="evidence" value="ECO:0007669"/>
    <property type="project" value="InterPro"/>
</dbReference>
<dbReference type="Gene3D" id="3.30.70.1430">
    <property type="entry name" value="Multidrug efflux transporter AcrB pore domain"/>
    <property type="match status" value="2"/>
</dbReference>
<dbReference type="PRINTS" id="PR00702">
    <property type="entry name" value="ACRIFLAVINRP"/>
</dbReference>
<evidence type="ECO:0000256" key="8">
    <source>
        <dbReference type="SAM" id="Phobius"/>
    </source>
</evidence>
<evidence type="ECO:0000256" key="6">
    <source>
        <dbReference type="ARBA" id="ARBA00022989"/>
    </source>
</evidence>
<feature type="transmembrane region" description="Helical" evidence="8">
    <location>
        <begin position="990"/>
        <end position="1013"/>
    </location>
</feature>
<dbReference type="InterPro" id="IPR004763">
    <property type="entry name" value="CusA-like"/>
</dbReference>
<dbReference type="Gene3D" id="1.20.1640.10">
    <property type="entry name" value="Multidrug efflux transporter AcrB transmembrane domain"/>
    <property type="match status" value="2"/>
</dbReference>
<dbReference type="SUPFAM" id="SSF82714">
    <property type="entry name" value="Multidrug efflux transporter AcrB TolC docking domain, DN and DC subdomains"/>
    <property type="match status" value="2"/>
</dbReference>
<feature type="transmembrane region" description="Helical" evidence="8">
    <location>
        <begin position="959"/>
        <end position="978"/>
    </location>
</feature>
<comment type="subcellular location">
    <subcellularLocation>
        <location evidence="1">Cell membrane</location>
        <topology evidence="1">Multi-pass membrane protein</topology>
    </subcellularLocation>
</comment>
<dbReference type="Gene3D" id="3.30.70.1440">
    <property type="entry name" value="Multidrug efflux transporter AcrB pore domain"/>
    <property type="match status" value="1"/>
</dbReference>
<feature type="transmembrane region" description="Helical" evidence="8">
    <location>
        <begin position="887"/>
        <end position="905"/>
    </location>
</feature>
<dbReference type="PANTHER" id="PTHR32063:SF68">
    <property type="entry name" value="PROBALE CATION EFFLUX SYSTEM PROTEIN"/>
    <property type="match status" value="1"/>
</dbReference>
<evidence type="ECO:0000313" key="10">
    <source>
        <dbReference type="Proteomes" id="UP000318422"/>
    </source>
</evidence>
<feature type="transmembrane region" description="Helical" evidence="8">
    <location>
        <begin position="337"/>
        <end position="353"/>
    </location>
</feature>
<dbReference type="InterPro" id="IPR001036">
    <property type="entry name" value="Acrflvin-R"/>
</dbReference>
<organism evidence="9 10">
    <name type="scientific">Zoogloea ramigera</name>
    <dbReference type="NCBI Taxonomy" id="350"/>
    <lineage>
        <taxon>Bacteria</taxon>
        <taxon>Pseudomonadati</taxon>
        <taxon>Pseudomonadota</taxon>
        <taxon>Betaproteobacteria</taxon>
        <taxon>Rhodocyclales</taxon>
        <taxon>Zoogloeaceae</taxon>
        <taxon>Zoogloea</taxon>
    </lineage>
</organism>
<dbReference type="GO" id="GO:0042910">
    <property type="term" value="F:xenobiotic transmembrane transporter activity"/>
    <property type="evidence" value="ECO:0007669"/>
    <property type="project" value="TreeGrafter"/>
</dbReference>
<keyword evidence="10" id="KW-1185">Reference proteome</keyword>
<evidence type="ECO:0000256" key="3">
    <source>
        <dbReference type="ARBA" id="ARBA00022448"/>
    </source>
</evidence>
<sequence>MLSRLVEFSLTQRLLVLVVTLLLVGAGLRAWNNLPIDAFPDVSTTQVKLIIKAPGMTPEEVESRITVPIEQEMLGIPHQRILRSTSKYALADVTLDFEDGTDIYWARQQVGERLAGVMGNLPTGATGGLAPITTPLGEMFMFTIEGPVSLQEKRTLLDWTIRPQLRTVPGVADVNSLGGEVRSFEISPDPAALAARGLTLTTLQAALEANNRNDGAGRLSEGEETLLVRAEGAIQTLDDVRAIVLKASPGSIVRVGDVAEVRIGALTRYGAVTRNGEAEAVEGLVLGLRGANAGKVVEGVKERLAELAPMLPPGVSVEPFYDRSELVGRAVHTVSKALLEAIVLVLVLLLAFLGNLRAALVVALMLPLAALATFIAMGAVGLSANLMSLGGLAIAIGMLVDAAVVVVENVETQLAEGGAAARQPLLHLVFRATREVAAPVASGILIIVIVFLPLLTLEGLEGKMFGPVALTIVFALSASLLLSLTVVPVLASFLLKRGRAHEPWLVRKLQAGYMPLLTFALARGRLMVAIAGASLVAAAGAYLMLGKAFMPTMDEGDIIMQLEKLPSISLAQTIATDLAVQQAVLRAVPEVKTIVARSGSDELGLDPMGLNQTDTFLVLKPRDEWRQPNKDWLADQLRAVMDNFPGVALTFTQPIDMRVSEMLTGVRGDLAIKLYGPDLPTLNRLAGEIEAVVKAVPGAEDTITIRNEGVQYLRIQVDRLAAGRFGLNVEDVQHALKSLLEGQVAGTVIESTRRVPLLIRGPADLQRDPAAFAALRITTPDGSSLPLSSVAKIERVDGPVKVDRENAQRYSVIQSNVRDRDLVGFVEEARAAVAAKVPLPAGYRIAWGGQFENQQRAAARLGVVVPIALGLIFVLLFSTFGSVRQALLVLAMVPFAMVGGVFALAASGEYLSVPASVGFIALLGIAVLNGVVMVSYFNQLQARGMPIGEVVVEGARRRLRPVMMTASIAALGLVPLLFASGPGSEVQRPLAIVVIGGLVSATALTLLLLPLLYRRFGLTPATVANPETPR</sequence>
<feature type="transmembrane region" description="Helical" evidence="8">
    <location>
        <begin position="917"/>
        <end position="938"/>
    </location>
</feature>
<dbReference type="GO" id="GO:0005886">
    <property type="term" value="C:plasma membrane"/>
    <property type="evidence" value="ECO:0007669"/>
    <property type="project" value="UniProtKB-SubCell"/>
</dbReference>
<comment type="caution">
    <text evidence="9">The sequence shown here is derived from an EMBL/GenBank/DDBJ whole genome shotgun (WGS) entry which is preliminary data.</text>
</comment>
<dbReference type="EMBL" id="BJNV01000007">
    <property type="protein sequence ID" value="GEC94491.1"/>
    <property type="molecule type" value="Genomic_DNA"/>
</dbReference>
<dbReference type="Gene3D" id="3.30.2090.10">
    <property type="entry name" value="Multidrug efflux transporter AcrB TolC docking domain, DN and DC subdomains"/>
    <property type="match status" value="2"/>
</dbReference>
<dbReference type="SUPFAM" id="SSF82866">
    <property type="entry name" value="Multidrug efflux transporter AcrB transmembrane domain"/>
    <property type="match status" value="2"/>
</dbReference>
<protein>
    <submittedName>
        <fullName evidence="9">Cation efflux system protein</fullName>
    </submittedName>
</protein>
<dbReference type="RefSeq" id="WP_141349247.1">
    <property type="nucleotide sequence ID" value="NZ_BJNV01000007.1"/>
</dbReference>
<evidence type="ECO:0000256" key="1">
    <source>
        <dbReference type="ARBA" id="ARBA00004651"/>
    </source>
</evidence>
<feature type="transmembrane region" description="Helical" evidence="8">
    <location>
        <begin position="468"/>
        <end position="495"/>
    </location>
</feature>
<evidence type="ECO:0000256" key="5">
    <source>
        <dbReference type="ARBA" id="ARBA00022692"/>
    </source>
</evidence>
<accession>A0A4Y4CNG0</accession>
<feature type="transmembrane region" description="Helical" evidence="8">
    <location>
        <begin position="516"/>
        <end position="545"/>
    </location>
</feature>
<dbReference type="Gene3D" id="3.30.70.1320">
    <property type="entry name" value="Multidrug efflux transporter AcrB pore domain like"/>
    <property type="match status" value="1"/>
</dbReference>
<dbReference type="SUPFAM" id="SSF82693">
    <property type="entry name" value="Multidrug efflux transporter AcrB pore domain, PN1, PN2, PC1 and PC2 subdomains"/>
    <property type="match status" value="3"/>
</dbReference>
<gene>
    <name evidence="9" type="ORF">ZRA01_05640</name>
</gene>
<keyword evidence="7 8" id="KW-0472">Membrane</keyword>
<keyword evidence="3" id="KW-0813">Transport</keyword>
<dbReference type="AlphaFoldDB" id="A0A4Y4CNG0"/>
<evidence type="ECO:0000256" key="7">
    <source>
        <dbReference type="ARBA" id="ARBA00023136"/>
    </source>
</evidence>
<feature type="transmembrane region" description="Helical" evidence="8">
    <location>
        <begin position="861"/>
        <end position="880"/>
    </location>
</feature>
<keyword evidence="4" id="KW-1003">Cell membrane</keyword>
<feature type="transmembrane region" description="Helical" evidence="8">
    <location>
        <begin position="436"/>
        <end position="456"/>
    </location>
</feature>
<proteinExistence type="inferred from homology"/>
<dbReference type="InterPro" id="IPR027463">
    <property type="entry name" value="AcrB_DN_DC_subdom"/>
</dbReference>
<comment type="similarity">
    <text evidence="2">Belongs to the resistance-nodulation-cell division (RND) (TC 2.A.6) family.</text>
</comment>
<dbReference type="Pfam" id="PF00873">
    <property type="entry name" value="ACR_tran"/>
    <property type="match status" value="1"/>
</dbReference>
<evidence type="ECO:0000256" key="2">
    <source>
        <dbReference type="ARBA" id="ARBA00010942"/>
    </source>
</evidence>
<evidence type="ECO:0000256" key="4">
    <source>
        <dbReference type="ARBA" id="ARBA00022475"/>
    </source>
</evidence>
<feature type="transmembrane region" description="Helical" evidence="8">
    <location>
        <begin position="360"/>
        <end position="380"/>
    </location>
</feature>
<feature type="transmembrane region" description="Helical" evidence="8">
    <location>
        <begin position="386"/>
        <end position="407"/>
    </location>
</feature>